<feature type="compositionally biased region" description="Pro residues" evidence="2">
    <location>
        <begin position="37"/>
        <end position="46"/>
    </location>
</feature>
<feature type="region of interest" description="Disordered" evidence="2">
    <location>
        <begin position="653"/>
        <end position="677"/>
    </location>
</feature>
<feature type="region of interest" description="Disordered" evidence="2">
    <location>
        <begin position="411"/>
        <end position="430"/>
    </location>
</feature>
<proteinExistence type="predicted"/>
<evidence type="ECO:0000256" key="2">
    <source>
        <dbReference type="SAM" id="MobiDB-lite"/>
    </source>
</evidence>
<feature type="region of interest" description="Disordered" evidence="2">
    <location>
        <begin position="167"/>
        <end position="209"/>
    </location>
</feature>
<dbReference type="EMBL" id="JAAAIP010000070">
    <property type="protein sequence ID" value="KAG0326900.1"/>
    <property type="molecule type" value="Genomic_DNA"/>
</dbReference>
<feature type="compositionally biased region" description="Basic and acidic residues" evidence="2">
    <location>
        <begin position="348"/>
        <end position="364"/>
    </location>
</feature>
<feature type="compositionally biased region" description="Polar residues" evidence="2">
    <location>
        <begin position="512"/>
        <end position="521"/>
    </location>
</feature>
<dbReference type="Gene3D" id="3.30.70.330">
    <property type="match status" value="1"/>
</dbReference>
<dbReference type="CDD" id="cd12254">
    <property type="entry name" value="RRM_hnRNPH_ESRPs_RBM12_like"/>
    <property type="match status" value="1"/>
</dbReference>
<feature type="region of interest" description="Disordered" evidence="2">
    <location>
        <begin position="451"/>
        <end position="528"/>
    </location>
</feature>
<dbReference type="InterPro" id="IPR000504">
    <property type="entry name" value="RRM_dom"/>
</dbReference>
<dbReference type="GO" id="GO:0003723">
    <property type="term" value="F:RNA binding"/>
    <property type="evidence" value="ECO:0007669"/>
    <property type="project" value="UniProtKB-UniRule"/>
</dbReference>
<protein>
    <recommendedName>
        <fullName evidence="3">RRM domain-containing protein</fullName>
    </recommendedName>
</protein>
<evidence type="ECO:0000313" key="4">
    <source>
        <dbReference type="EMBL" id="KAG0326900.1"/>
    </source>
</evidence>
<comment type="caution">
    <text evidence="4">The sequence shown here is derived from an EMBL/GenBank/DDBJ whole genome shotgun (WGS) entry which is preliminary data.</text>
</comment>
<gene>
    <name evidence="4" type="ORF">BGZ99_008809</name>
</gene>
<dbReference type="Proteomes" id="UP000738325">
    <property type="component" value="Unassembled WGS sequence"/>
</dbReference>
<keyword evidence="5" id="KW-1185">Reference proteome</keyword>
<dbReference type="OrthoDB" id="336240at2759"/>
<feature type="domain" description="RRM" evidence="3">
    <location>
        <begin position="55"/>
        <end position="140"/>
    </location>
</feature>
<accession>A0A9P6RTR4</accession>
<feature type="compositionally biased region" description="Polar residues" evidence="2">
    <location>
        <begin position="462"/>
        <end position="484"/>
    </location>
</feature>
<feature type="region of interest" description="Disordered" evidence="2">
    <location>
        <begin position="565"/>
        <end position="588"/>
    </location>
</feature>
<reference evidence="4" key="1">
    <citation type="journal article" date="2020" name="Fungal Divers.">
        <title>Resolving the Mortierellaceae phylogeny through synthesis of multi-gene phylogenetics and phylogenomics.</title>
        <authorList>
            <person name="Vandepol N."/>
            <person name="Liber J."/>
            <person name="Desiro A."/>
            <person name="Na H."/>
            <person name="Kennedy M."/>
            <person name="Barry K."/>
            <person name="Grigoriev I.V."/>
            <person name="Miller A.N."/>
            <person name="O'Donnell K."/>
            <person name="Stajich J.E."/>
            <person name="Bonito G."/>
        </authorList>
    </citation>
    <scope>NUCLEOTIDE SEQUENCE</scope>
    <source>
        <strain evidence="4">REB-010B</strain>
    </source>
</reference>
<dbReference type="AlphaFoldDB" id="A0A9P6RTR4"/>
<evidence type="ECO:0000313" key="5">
    <source>
        <dbReference type="Proteomes" id="UP000738325"/>
    </source>
</evidence>
<dbReference type="InterPro" id="IPR012677">
    <property type="entry name" value="Nucleotide-bd_a/b_plait_sf"/>
</dbReference>
<dbReference type="PROSITE" id="PS50102">
    <property type="entry name" value="RRM"/>
    <property type="match status" value="1"/>
</dbReference>
<organism evidence="4 5">
    <name type="scientific">Dissophora globulifera</name>
    <dbReference type="NCBI Taxonomy" id="979702"/>
    <lineage>
        <taxon>Eukaryota</taxon>
        <taxon>Fungi</taxon>
        <taxon>Fungi incertae sedis</taxon>
        <taxon>Mucoromycota</taxon>
        <taxon>Mortierellomycotina</taxon>
        <taxon>Mortierellomycetes</taxon>
        <taxon>Mortierellales</taxon>
        <taxon>Mortierellaceae</taxon>
        <taxon>Dissophora</taxon>
    </lineage>
</organism>
<feature type="region of interest" description="Disordered" evidence="2">
    <location>
        <begin position="344"/>
        <end position="370"/>
    </location>
</feature>
<feature type="compositionally biased region" description="Polar residues" evidence="2">
    <location>
        <begin position="411"/>
        <end position="420"/>
    </location>
</feature>
<feature type="region of interest" description="Disordered" evidence="2">
    <location>
        <begin position="1"/>
        <end position="46"/>
    </location>
</feature>
<feature type="compositionally biased region" description="Low complexity" evidence="2">
    <location>
        <begin position="653"/>
        <end position="671"/>
    </location>
</feature>
<evidence type="ECO:0000256" key="1">
    <source>
        <dbReference type="PROSITE-ProRule" id="PRU00176"/>
    </source>
</evidence>
<evidence type="ECO:0000259" key="3">
    <source>
        <dbReference type="PROSITE" id="PS50102"/>
    </source>
</evidence>
<name>A0A9P6RTR4_9FUNG</name>
<keyword evidence="1" id="KW-0694">RNA-binding</keyword>
<dbReference type="SUPFAM" id="SSF54928">
    <property type="entry name" value="RNA-binding domain, RBD"/>
    <property type="match status" value="1"/>
</dbReference>
<dbReference type="InterPro" id="IPR035979">
    <property type="entry name" value="RBD_domain_sf"/>
</dbReference>
<sequence length="729" mass="78820">MGRQGQLYAEGKGGGRIEGTGAYKNQPQAPQFTALPNIPPPLPPNTPRTETIKWAVIRITNIPWEVSLQDMQQFFSGLPFPPEHLLAQNVHILMDRTTGKTFHSAFVELSLTRHQAGIVAEARNLKVLKGRVVTVELSSQDELMRSVFPKWTGEFLDGEPVVLERTTAHSRSNPIGDRALVKGENDSGATGRLGSQGLNGDQGRGGSQSSASTPCFTAAFVARDEINALLTICRNYKLHYSRKCAERPFENILTILVKYPWHQAHRMLPLHRDHIFELLKLSLESLRTHQSKEYNNIHPTLLTRMIRAAILIPAFTERQKTMVLHVAGCPCPEDIVGWMTPPVPVESRNSESDKEGDVKGDGCGENRQSSSLGYIISHPLDPTERAVESLVVTENFKDNVQGSPIDALLASTKNSRSSTPPLKEHRWSTQASWPVVTTPVTTATTLTSSATASNAVVRHNESPNSPSETVFDTLSLDPTDSSGGRHTLLMPSYAAAVTQRAATSPPLGEPLDSTSGTNDSQILPYLPDSKSVSRQCSGVLHRHSGRSLSLCSSSSLALSDTMTQAAEGDSLDDHSRPESLTKDPNKEQTGLKCVTTVEFRSDNSTTSVLSPAQAKAPLPCRNFLTAAMQLSAESLTSTLPGCGAASLPNNPMLSSSPVLSPKLPSTSVPTSGAERSKSETIVDAIKTITQSTPRLPKPCLLSSAVGESQVAGLPCHSCRQHRREVGETL</sequence>
<feature type="compositionally biased region" description="Basic and acidic residues" evidence="2">
    <location>
        <begin position="571"/>
        <end position="586"/>
    </location>
</feature>